<accession>A0ABR1ZYP5</accession>
<dbReference type="EMBL" id="JBBPBM010001256">
    <property type="protein sequence ID" value="KAK8485720.1"/>
    <property type="molecule type" value="Genomic_DNA"/>
</dbReference>
<protein>
    <submittedName>
        <fullName evidence="1">Uncharacterized protein</fullName>
    </submittedName>
</protein>
<organism evidence="1 2">
    <name type="scientific">Hibiscus sabdariffa</name>
    <name type="common">roselle</name>
    <dbReference type="NCBI Taxonomy" id="183260"/>
    <lineage>
        <taxon>Eukaryota</taxon>
        <taxon>Viridiplantae</taxon>
        <taxon>Streptophyta</taxon>
        <taxon>Embryophyta</taxon>
        <taxon>Tracheophyta</taxon>
        <taxon>Spermatophyta</taxon>
        <taxon>Magnoliopsida</taxon>
        <taxon>eudicotyledons</taxon>
        <taxon>Gunneridae</taxon>
        <taxon>Pentapetalae</taxon>
        <taxon>rosids</taxon>
        <taxon>malvids</taxon>
        <taxon>Malvales</taxon>
        <taxon>Malvaceae</taxon>
        <taxon>Malvoideae</taxon>
        <taxon>Hibiscus</taxon>
    </lineage>
</organism>
<reference evidence="1 2" key="1">
    <citation type="journal article" date="2024" name="G3 (Bethesda)">
        <title>Genome assembly of Hibiscus sabdariffa L. provides insights into metabolisms of medicinal natural products.</title>
        <authorList>
            <person name="Kim T."/>
        </authorList>
    </citation>
    <scope>NUCLEOTIDE SEQUENCE [LARGE SCALE GENOMIC DNA]</scope>
    <source>
        <strain evidence="1">TK-2024</strain>
        <tissue evidence="1">Old leaves</tissue>
    </source>
</reference>
<dbReference type="Proteomes" id="UP001472677">
    <property type="component" value="Unassembled WGS sequence"/>
</dbReference>
<comment type="caution">
    <text evidence="1">The sequence shown here is derived from an EMBL/GenBank/DDBJ whole genome shotgun (WGS) entry which is preliminary data.</text>
</comment>
<evidence type="ECO:0000313" key="2">
    <source>
        <dbReference type="Proteomes" id="UP001472677"/>
    </source>
</evidence>
<proteinExistence type="predicted"/>
<keyword evidence="2" id="KW-1185">Reference proteome</keyword>
<evidence type="ECO:0000313" key="1">
    <source>
        <dbReference type="EMBL" id="KAK8485720.1"/>
    </source>
</evidence>
<name>A0ABR1ZYP5_9ROSI</name>
<sequence length="103" mass="11456">MIEMMDMMNVMAKEKGTIKLEDKLVEGQSGKLEGTGSVHKQGPAFKYNAENPFVIRGNKLEVGASELSSSKTTTNLVKDREKRYEGACFTSFEARRATPDAHR</sequence>
<gene>
    <name evidence="1" type="ORF">V6N12_018706</name>
</gene>